<accession>A0ABR4Z647</accession>
<gene>
    <name evidence="2" type="ORF">FG87_34625</name>
</gene>
<proteinExistence type="predicted"/>
<evidence type="ECO:0000259" key="1">
    <source>
        <dbReference type="Pfam" id="PF08867"/>
    </source>
</evidence>
<organism evidence="2 3">
    <name type="scientific">Nocardia vulneris</name>
    <dbReference type="NCBI Taxonomy" id="1141657"/>
    <lineage>
        <taxon>Bacteria</taxon>
        <taxon>Bacillati</taxon>
        <taxon>Actinomycetota</taxon>
        <taxon>Actinomycetes</taxon>
        <taxon>Mycobacteriales</taxon>
        <taxon>Nocardiaceae</taxon>
        <taxon>Nocardia</taxon>
    </lineage>
</organism>
<reference evidence="2 3" key="1">
    <citation type="journal article" date="2014" name="Int. J. Syst. Evol. Microbiol.">
        <title>Nocardia vulneris sp. nov., isolated from wounds of human patients in North America.</title>
        <authorList>
            <person name="Lasker B.A."/>
            <person name="Bell M."/>
            <person name="Klenk H.P."/>
            <person name="Sproer C."/>
            <person name="Schumann C."/>
            <person name="Schumann P."/>
            <person name="Brown J.M."/>
        </authorList>
    </citation>
    <scope>NUCLEOTIDE SEQUENCE [LARGE SCALE GENOMIC DNA]</scope>
    <source>
        <strain evidence="2 3">W9851</strain>
    </source>
</reference>
<dbReference type="Pfam" id="PF08867">
    <property type="entry name" value="FRG"/>
    <property type="match status" value="1"/>
</dbReference>
<evidence type="ECO:0000313" key="3">
    <source>
        <dbReference type="Proteomes" id="UP000031364"/>
    </source>
</evidence>
<evidence type="ECO:0000313" key="2">
    <source>
        <dbReference type="EMBL" id="KIA60825.1"/>
    </source>
</evidence>
<protein>
    <recommendedName>
        <fullName evidence="1">FRG domain-containing protein</fullName>
    </recommendedName>
</protein>
<dbReference type="Proteomes" id="UP000031364">
    <property type="component" value="Unassembled WGS sequence"/>
</dbReference>
<dbReference type="EMBL" id="JNFP01000058">
    <property type="protein sequence ID" value="KIA60825.1"/>
    <property type="molecule type" value="Genomic_DNA"/>
</dbReference>
<comment type="caution">
    <text evidence="2">The sequence shown here is derived from an EMBL/GenBank/DDBJ whole genome shotgun (WGS) entry which is preliminary data.</text>
</comment>
<keyword evidence="3" id="KW-1185">Reference proteome</keyword>
<name>A0ABR4Z647_9NOCA</name>
<sequence>MPYLQLLAQLQHFRAPTRLLDVSLSPLVALWFAVEQQFDDIDGKDGRMFAFDVSNRAVSLTAEWSAYDIPWQNDGRNTPWCRELPLFWRPPAYNERIPAQQSGFLLAGVPKVYGGGNSQYRKGPGTAGEFWKVDEVRHATSVPTRLAGRDRAIQAKTEPSFTLRIKAVAKSEIREKLENHYGINPATMYPDPFGMAEEARKVIDHGLLDS</sequence>
<dbReference type="InterPro" id="IPR014966">
    <property type="entry name" value="FRG-dom"/>
</dbReference>
<feature type="domain" description="FRG" evidence="1">
    <location>
        <begin position="5"/>
        <end position="38"/>
    </location>
</feature>